<dbReference type="InterPro" id="IPR004516">
    <property type="entry name" value="HisRS/HisZ"/>
</dbReference>
<dbReference type="Pfam" id="PF13393">
    <property type="entry name" value="tRNA-synt_His"/>
    <property type="match status" value="1"/>
</dbReference>
<dbReference type="GO" id="GO:0005737">
    <property type="term" value="C:cytoplasm"/>
    <property type="evidence" value="ECO:0007669"/>
    <property type="project" value="InterPro"/>
</dbReference>
<dbReference type="InterPro" id="IPR036621">
    <property type="entry name" value="Anticodon-bd_dom_sf"/>
</dbReference>
<keyword evidence="8" id="KW-0436">Ligase</keyword>
<protein>
    <recommendedName>
        <fullName evidence="2">histidine--tRNA ligase</fullName>
        <ecNumber evidence="2">6.1.1.21</ecNumber>
    </recommendedName>
    <alternativeName>
        <fullName evidence="4">Histidyl-tRNA synthetase</fullName>
    </alternativeName>
</protein>
<dbReference type="InterPro" id="IPR004154">
    <property type="entry name" value="Anticodon-bd"/>
</dbReference>
<dbReference type="PANTHER" id="PTHR43707:SF1">
    <property type="entry name" value="HISTIDINE--TRNA LIGASE, MITOCHONDRIAL-RELATED"/>
    <property type="match status" value="1"/>
</dbReference>
<keyword evidence="8" id="KW-0934">Plastid</keyword>
<dbReference type="PROSITE" id="PS50862">
    <property type="entry name" value="AA_TRNA_LIGASE_II"/>
    <property type="match status" value="1"/>
</dbReference>
<dbReference type="Pfam" id="PF03129">
    <property type="entry name" value="HGTP_anticodon"/>
    <property type="match status" value="1"/>
</dbReference>
<dbReference type="PANTHER" id="PTHR43707">
    <property type="entry name" value="HISTIDYL-TRNA SYNTHETASE"/>
    <property type="match status" value="1"/>
</dbReference>
<dbReference type="SUPFAM" id="SSF55681">
    <property type="entry name" value="Class II aaRS and biotin synthetases"/>
    <property type="match status" value="1"/>
</dbReference>
<dbReference type="SUPFAM" id="SSF52954">
    <property type="entry name" value="Class II aaRS ABD-related"/>
    <property type="match status" value="1"/>
</dbReference>
<name>A0A4D6WX97_9FLOR</name>
<dbReference type="CDD" id="cd00773">
    <property type="entry name" value="HisRS-like_core"/>
    <property type="match status" value="1"/>
</dbReference>
<reference evidence="8" key="2">
    <citation type="submission" date="2019-04" db="EMBL/GenBank/DDBJ databases">
        <authorList>
            <person name="Pasella M."/>
        </authorList>
    </citation>
    <scope>NUCLEOTIDE SEQUENCE</scope>
    <source>
        <strain evidence="8">PD2953_7</strain>
    </source>
</reference>
<feature type="binding site" evidence="6">
    <location>
        <position position="110"/>
    </location>
    <ligand>
        <name>L-histidine</name>
        <dbReference type="ChEBI" id="CHEBI:57595"/>
    </ligand>
</feature>
<dbReference type="EMBL" id="MK814709">
    <property type="protein sequence ID" value="QCI08076.1"/>
    <property type="molecule type" value="Genomic_DNA"/>
</dbReference>
<evidence type="ECO:0000256" key="2">
    <source>
        <dbReference type="ARBA" id="ARBA00012815"/>
    </source>
</evidence>
<dbReference type="NCBIfam" id="TIGR00442">
    <property type="entry name" value="hisS"/>
    <property type="match status" value="1"/>
</dbReference>
<comment type="catalytic activity">
    <reaction evidence="5">
        <text>tRNA(His) + L-histidine + ATP = L-histidyl-tRNA(His) + AMP + diphosphate + H(+)</text>
        <dbReference type="Rhea" id="RHEA:17313"/>
        <dbReference type="Rhea" id="RHEA-COMP:9665"/>
        <dbReference type="Rhea" id="RHEA-COMP:9689"/>
        <dbReference type="ChEBI" id="CHEBI:15378"/>
        <dbReference type="ChEBI" id="CHEBI:30616"/>
        <dbReference type="ChEBI" id="CHEBI:33019"/>
        <dbReference type="ChEBI" id="CHEBI:57595"/>
        <dbReference type="ChEBI" id="CHEBI:78442"/>
        <dbReference type="ChEBI" id="CHEBI:78527"/>
        <dbReference type="ChEBI" id="CHEBI:456215"/>
        <dbReference type="EC" id="6.1.1.21"/>
    </reaction>
</comment>
<dbReference type="Gene3D" id="3.40.50.800">
    <property type="entry name" value="Anticodon-binding domain"/>
    <property type="match status" value="1"/>
</dbReference>
<evidence type="ECO:0000256" key="6">
    <source>
        <dbReference type="PIRSR" id="PIRSR001549-1"/>
    </source>
</evidence>
<dbReference type="GO" id="GO:0006427">
    <property type="term" value="P:histidyl-tRNA aminoacylation"/>
    <property type="evidence" value="ECO:0007669"/>
    <property type="project" value="InterPro"/>
</dbReference>
<accession>A0A4D6WX97</accession>
<evidence type="ECO:0000256" key="5">
    <source>
        <dbReference type="ARBA" id="ARBA00047639"/>
    </source>
</evidence>
<keyword evidence="3" id="KW-0547">Nucleotide-binding</keyword>
<dbReference type="EC" id="6.1.1.21" evidence="2"/>
<feature type="binding site" evidence="6">
    <location>
        <position position="255"/>
    </location>
    <ligand>
        <name>L-histidine</name>
        <dbReference type="ChEBI" id="CHEBI:57595"/>
    </ligand>
</feature>
<dbReference type="PIRSF" id="PIRSF001549">
    <property type="entry name" value="His-tRNA_synth"/>
    <property type="match status" value="1"/>
</dbReference>
<dbReference type="Gene3D" id="3.30.930.10">
    <property type="entry name" value="Bira Bifunctional Protein, Domain 2"/>
    <property type="match status" value="1"/>
</dbReference>
<dbReference type="AlphaFoldDB" id="A0A4D6WX97"/>
<sequence>MQPLRGIKDILPHEIKIWQEIYHIANKILSLNNYSEIRTPIIESTNLFTRSIGNDTDIVNKEMYSFSDQGNRNITLRPEGTASIARAFISNQMYVNSKIHKLWYLGPMFRYERPQQGRQRQFHQLGIELIGCPHPIADVEVIRLAIQILKAINYREYQLEINSIGNLEERQNYCKALINYLIPYKSELDEDSQKRLINNPLRILDSKNSRTQEILLKAPKLKSHLKSQSIQHFNKVCKQLKNLNIPYYINENLVRGLDYYNYTAFEIKTKLLNNQSTICGGGRYDTLIEQLGGPHTPSVGWAIGLERLILLMDHDLKSNLNNKVIYLALKGDNAQIKIWEIIKILEKQQLHFEIDISNSNLNKQLKRANILGSQICFIFGDDEINNNYITIKWLYTGKQITINIDKLEEYLKYIKKYIKI</sequence>
<evidence type="ECO:0000256" key="4">
    <source>
        <dbReference type="ARBA" id="ARBA00030619"/>
    </source>
</evidence>
<dbReference type="InterPro" id="IPR006195">
    <property type="entry name" value="aa-tRNA-synth_II"/>
</dbReference>
<feature type="binding site" evidence="6">
    <location>
        <begin position="259"/>
        <end position="260"/>
    </location>
    <ligand>
        <name>L-histidine</name>
        <dbReference type="ChEBI" id="CHEBI:57595"/>
    </ligand>
</feature>
<evidence type="ECO:0000259" key="7">
    <source>
        <dbReference type="PROSITE" id="PS50862"/>
    </source>
</evidence>
<feature type="binding site" evidence="6">
    <location>
        <position position="128"/>
    </location>
    <ligand>
        <name>L-histidine</name>
        <dbReference type="ChEBI" id="CHEBI:57595"/>
    </ligand>
</feature>
<feature type="binding site" evidence="6">
    <location>
        <position position="124"/>
    </location>
    <ligand>
        <name>L-histidine</name>
        <dbReference type="ChEBI" id="CHEBI:57595"/>
    </ligand>
</feature>
<evidence type="ECO:0000256" key="3">
    <source>
        <dbReference type="ARBA" id="ARBA00022741"/>
    </source>
</evidence>
<feature type="domain" description="Aminoacyl-transfer RNA synthetases class-II family profile" evidence="7">
    <location>
        <begin position="1"/>
        <end position="312"/>
    </location>
</feature>
<reference evidence="8" key="1">
    <citation type="journal article" date="2019" name="Mol. Phylogenet. Evol.">
        <title>Morphological evolution and classification of the red algal order Ceramiales inferred using plastid phylogenomics.</title>
        <authorList>
            <person name="Diaz-Tapia P."/>
            <person name="Pasella M.M."/>
            <person name="Verbruggen H."/>
            <person name="Maggs C.A."/>
        </authorList>
    </citation>
    <scope>NUCLEOTIDE SEQUENCE</scope>
    <source>
        <strain evidence="8">PD2953_7</strain>
    </source>
</reference>
<dbReference type="GO" id="GO:0004821">
    <property type="term" value="F:histidine-tRNA ligase activity"/>
    <property type="evidence" value="ECO:0007669"/>
    <property type="project" value="UniProtKB-EC"/>
</dbReference>
<dbReference type="InterPro" id="IPR045864">
    <property type="entry name" value="aa-tRNA-synth_II/BPL/LPL"/>
</dbReference>
<gene>
    <name evidence="8" type="primary">syh</name>
</gene>
<comment type="similarity">
    <text evidence="1">Belongs to the class-II aminoacyl-tRNA synthetase family.</text>
</comment>
<proteinExistence type="inferred from homology"/>
<organism evidence="8">
    <name type="scientific">Plumaria plumosa</name>
    <dbReference type="NCBI Taxonomy" id="189642"/>
    <lineage>
        <taxon>Eukaryota</taxon>
        <taxon>Rhodophyta</taxon>
        <taxon>Florideophyceae</taxon>
        <taxon>Rhodymeniophycidae</taxon>
        <taxon>Ceramiales</taxon>
        <taxon>Wrangeliaceae</taxon>
        <taxon>Plumaria</taxon>
    </lineage>
</organism>
<dbReference type="InterPro" id="IPR015807">
    <property type="entry name" value="His-tRNA-ligase"/>
</dbReference>
<feature type="binding site" evidence="6">
    <location>
        <begin position="79"/>
        <end position="81"/>
    </location>
    <ligand>
        <name>L-histidine</name>
        <dbReference type="ChEBI" id="CHEBI:57595"/>
    </ligand>
</feature>
<evidence type="ECO:0000256" key="1">
    <source>
        <dbReference type="ARBA" id="ARBA00008226"/>
    </source>
</evidence>
<dbReference type="HAMAP" id="MF_00127">
    <property type="entry name" value="His_tRNA_synth"/>
    <property type="match status" value="1"/>
</dbReference>
<geneLocation type="plastid" evidence="8"/>
<dbReference type="InterPro" id="IPR041715">
    <property type="entry name" value="HisRS-like_core"/>
</dbReference>
<evidence type="ECO:0000313" key="8">
    <source>
        <dbReference type="EMBL" id="QCI08076.1"/>
    </source>
</evidence>
<dbReference type="GO" id="GO:0005524">
    <property type="term" value="F:ATP binding"/>
    <property type="evidence" value="ECO:0007669"/>
    <property type="project" value="InterPro"/>
</dbReference>